<dbReference type="EMBL" id="JPMI01000275">
    <property type="protein sequence ID" value="KFA88800.1"/>
    <property type="molecule type" value="Genomic_DNA"/>
</dbReference>
<dbReference type="Proteomes" id="UP000028547">
    <property type="component" value="Unassembled WGS sequence"/>
</dbReference>
<gene>
    <name evidence="1" type="ORF">Q664_38450</name>
</gene>
<name>A0A084SK15_9BACT</name>
<protein>
    <recommendedName>
        <fullName evidence="3">Beta-ketoacyl synthase N-terminal domain-containing protein</fullName>
    </recommendedName>
</protein>
<reference evidence="1 2" key="1">
    <citation type="submission" date="2014-07" db="EMBL/GenBank/DDBJ databases">
        <title>Draft Genome Sequence of Gephyronic Acid Producer, Cystobacter violaceus Strain Cb vi76.</title>
        <authorList>
            <person name="Stevens D.C."/>
            <person name="Young J."/>
            <person name="Carmichael R."/>
            <person name="Tan J."/>
            <person name="Taylor R.E."/>
        </authorList>
    </citation>
    <scope>NUCLEOTIDE SEQUENCE [LARGE SCALE GENOMIC DNA]</scope>
    <source>
        <strain evidence="1 2">Cb vi76</strain>
    </source>
</reference>
<evidence type="ECO:0008006" key="3">
    <source>
        <dbReference type="Google" id="ProtNLM"/>
    </source>
</evidence>
<organism evidence="1 2">
    <name type="scientific">Archangium violaceum Cb vi76</name>
    <dbReference type="NCBI Taxonomy" id="1406225"/>
    <lineage>
        <taxon>Bacteria</taxon>
        <taxon>Pseudomonadati</taxon>
        <taxon>Myxococcota</taxon>
        <taxon>Myxococcia</taxon>
        <taxon>Myxococcales</taxon>
        <taxon>Cystobacterineae</taxon>
        <taxon>Archangiaceae</taxon>
        <taxon>Archangium</taxon>
    </lineage>
</organism>
<dbReference type="AlphaFoldDB" id="A0A084SK15"/>
<comment type="caution">
    <text evidence="1">The sequence shown here is derived from an EMBL/GenBank/DDBJ whole genome shotgun (WGS) entry which is preliminary data.</text>
</comment>
<dbReference type="SUPFAM" id="SSF53901">
    <property type="entry name" value="Thiolase-like"/>
    <property type="match status" value="2"/>
</dbReference>
<evidence type="ECO:0000313" key="1">
    <source>
        <dbReference type="EMBL" id="KFA88800.1"/>
    </source>
</evidence>
<dbReference type="Gene3D" id="3.40.47.10">
    <property type="match status" value="1"/>
</dbReference>
<sequence>MRLAITGLGMVSTVGYDVVSACASLRAGITRPAPLDFQVASSEDLAVDAVTGHPLVGVTDGFSGLGLQIHLASLALRDLLTYGRLDASDPRFWRDTALWVGTSPPRIAEDADREALQRLLDARLCAELVRRVGLAISPDHQRLVPRGHTSVLSAVAEAAEALAHGHVRRALVLGVDSLVGEDELRWLAFHRRLKTPERPVGLMPGEAAAALLLETETEARRRQAVPAGLITAVEVLNPPREIRDEPPGLLLARAIEATVAQVSRVHTTYGDLNGEEWRARQWGTALVRFAQHPPFQGVRQSWPATSLGDTGAASGAIHLALACRTFLRNPASGDTALVWSQADSGAVASALVRRADGNTNT</sequence>
<accession>A0A084SK15</accession>
<dbReference type="GO" id="GO:0016746">
    <property type="term" value="F:acyltransferase activity"/>
    <property type="evidence" value="ECO:0007669"/>
    <property type="project" value="InterPro"/>
</dbReference>
<proteinExistence type="predicted"/>
<evidence type="ECO:0000313" key="2">
    <source>
        <dbReference type="Proteomes" id="UP000028547"/>
    </source>
</evidence>
<dbReference type="InterPro" id="IPR016039">
    <property type="entry name" value="Thiolase-like"/>
</dbReference>